<dbReference type="EC" id="3.1.26.5" evidence="6 7"/>
<comment type="catalytic activity">
    <reaction evidence="6">
        <text>Endonucleolytic cleavage of RNA, removing 5'-extranucleotides from tRNA precursor.</text>
        <dbReference type="EC" id="3.1.26.5"/>
    </reaction>
</comment>
<evidence type="ECO:0000256" key="1">
    <source>
        <dbReference type="ARBA" id="ARBA00022694"/>
    </source>
</evidence>
<sequence>MNLKSFTYPEKEKLKSRKLIKKVFDEGKTIKSYPILIRFVLQNTDTHSVGVSVSKRNFKKAVDRIRIKRQLREAYRLNKAELQNTDSKYAMMIIFIGKKEMTSKDIQETVKSLFKELQ</sequence>
<evidence type="ECO:0000256" key="2">
    <source>
        <dbReference type="ARBA" id="ARBA00022722"/>
    </source>
</evidence>
<keyword evidence="2 6" id="KW-0540">Nuclease</keyword>
<dbReference type="EMBL" id="BAAAGG010000004">
    <property type="protein sequence ID" value="GAA0752915.1"/>
    <property type="molecule type" value="Genomic_DNA"/>
</dbReference>
<comment type="function">
    <text evidence="6">RNaseP catalyzes the removal of the 5'-leader sequence from pre-tRNA to produce the mature 5'-terminus. It can also cleave other RNA substrates such as 4.5S RNA. The protein component plays an auxiliary but essential role in vivo by binding to the 5'-leader sequence and broadening the substrate specificity of the ribozyme.</text>
</comment>
<organism evidence="8 9">
    <name type="scientific">Psychroflexus lacisalsi</name>
    <dbReference type="NCBI Taxonomy" id="503928"/>
    <lineage>
        <taxon>Bacteria</taxon>
        <taxon>Pseudomonadati</taxon>
        <taxon>Bacteroidota</taxon>
        <taxon>Flavobacteriia</taxon>
        <taxon>Flavobacteriales</taxon>
        <taxon>Flavobacteriaceae</taxon>
        <taxon>Psychroflexus</taxon>
    </lineage>
</organism>
<dbReference type="InterPro" id="IPR014721">
    <property type="entry name" value="Ribsml_uS5_D2-typ_fold_subgr"/>
</dbReference>
<dbReference type="RefSeq" id="WP_224455570.1">
    <property type="nucleotide sequence ID" value="NZ_BAAAGG010000004.1"/>
</dbReference>
<dbReference type="InterPro" id="IPR000100">
    <property type="entry name" value="RNase_P"/>
</dbReference>
<keyword evidence="3 6" id="KW-0255">Endonuclease</keyword>
<evidence type="ECO:0000256" key="6">
    <source>
        <dbReference type="HAMAP-Rule" id="MF_00227"/>
    </source>
</evidence>
<evidence type="ECO:0000256" key="4">
    <source>
        <dbReference type="ARBA" id="ARBA00022801"/>
    </source>
</evidence>
<protein>
    <recommendedName>
        <fullName evidence="6 7">Ribonuclease P protein component</fullName>
        <shortName evidence="6">RNase P protein</shortName>
        <shortName evidence="6">RNaseP protein</shortName>
        <ecNumber evidence="6 7">3.1.26.5</ecNumber>
    </recommendedName>
    <alternativeName>
        <fullName evidence="6">Protein C5</fullName>
    </alternativeName>
</protein>
<keyword evidence="5 6" id="KW-0694">RNA-binding</keyword>
<comment type="caution">
    <text evidence="8">The sequence shown here is derived from an EMBL/GenBank/DDBJ whole genome shotgun (WGS) entry which is preliminary data.</text>
</comment>
<keyword evidence="4 6" id="KW-0378">Hydrolase</keyword>
<evidence type="ECO:0000313" key="9">
    <source>
        <dbReference type="Proteomes" id="UP001500185"/>
    </source>
</evidence>
<dbReference type="PANTHER" id="PTHR33992:SF1">
    <property type="entry name" value="RIBONUCLEASE P PROTEIN COMPONENT"/>
    <property type="match status" value="1"/>
</dbReference>
<dbReference type="SUPFAM" id="SSF54211">
    <property type="entry name" value="Ribosomal protein S5 domain 2-like"/>
    <property type="match status" value="1"/>
</dbReference>
<keyword evidence="9" id="KW-1185">Reference proteome</keyword>
<dbReference type="NCBIfam" id="TIGR00188">
    <property type="entry name" value="rnpA"/>
    <property type="match status" value="1"/>
</dbReference>
<dbReference type="Pfam" id="PF00825">
    <property type="entry name" value="Ribonuclease_P"/>
    <property type="match status" value="1"/>
</dbReference>
<evidence type="ECO:0000313" key="8">
    <source>
        <dbReference type="EMBL" id="GAA0752915.1"/>
    </source>
</evidence>
<keyword evidence="1 6" id="KW-0819">tRNA processing</keyword>
<name>A0ABN1K2E2_9FLAO</name>
<accession>A0ABN1K2E2</accession>
<reference evidence="8 9" key="1">
    <citation type="journal article" date="2019" name="Int. J. Syst. Evol. Microbiol.">
        <title>The Global Catalogue of Microorganisms (GCM) 10K type strain sequencing project: providing services to taxonomists for standard genome sequencing and annotation.</title>
        <authorList>
            <consortium name="The Broad Institute Genomics Platform"/>
            <consortium name="The Broad Institute Genome Sequencing Center for Infectious Disease"/>
            <person name="Wu L."/>
            <person name="Ma J."/>
        </authorList>
    </citation>
    <scope>NUCLEOTIDE SEQUENCE [LARGE SCALE GENOMIC DNA]</scope>
    <source>
        <strain evidence="8 9">JCM 16231</strain>
    </source>
</reference>
<dbReference type="PANTHER" id="PTHR33992">
    <property type="entry name" value="RIBONUCLEASE P PROTEIN COMPONENT"/>
    <property type="match status" value="1"/>
</dbReference>
<proteinExistence type="inferred from homology"/>
<dbReference type="InterPro" id="IPR020568">
    <property type="entry name" value="Ribosomal_Su5_D2-typ_SF"/>
</dbReference>
<dbReference type="Gene3D" id="3.30.230.10">
    <property type="match status" value="1"/>
</dbReference>
<evidence type="ECO:0000256" key="7">
    <source>
        <dbReference type="NCBIfam" id="TIGR00188"/>
    </source>
</evidence>
<gene>
    <name evidence="6 8" type="primary">rnpA</name>
    <name evidence="8" type="ORF">GCM10009433_04490</name>
</gene>
<dbReference type="HAMAP" id="MF_00227">
    <property type="entry name" value="RNase_P"/>
    <property type="match status" value="1"/>
</dbReference>
<dbReference type="Proteomes" id="UP001500185">
    <property type="component" value="Unassembled WGS sequence"/>
</dbReference>
<comment type="similarity">
    <text evidence="6">Belongs to the RnpA family.</text>
</comment>
<evidence type="ECO:0000256" key="5">
    <source>
        <dbReference type="ARBA" id="ARBA00022884"/>
    </source>
</evidence>
<evidence type="ECO:0000256" key="3">
    <source>
        <dbReference type="ARBA" id="ARBA00022759"/>
    </source>
</evidence>
<comment type="subunit">
    <text evidence="6">Consists of a catalytic RNA component (M1 or rnpB) and a protein subunit.</text>
</comment>